<evidence type="ECO:0000313" key="2">
    <source>
        <dbReference type="Proteomes" id="UP000018888"/>
    </source>
</evidence>
<reference evidence="1 2" key="1">
    <citation type="journal article" date="2013" name="Proc. Natl. Acad. Sci. U.S.A.">
        <title>Genome of an arbuscular mycorrhizal fungus provides insight into the oldest plant symbiosis.</title>
        <authorList>
            <person name="Tisserant E."/>
            <person name="Malbreil M."/>
            <person name="Kuo A."/>
            <person name="Kohler A."/>
            <person name="Symeonidi A."/>
            <person name="Balestrini R."/>
            <person name="Charron P."/>
            <person name="Duensing N."/>
            <person name="Frei Dit Frey N."/>
            <person name="Gianinazzi-Pearson V."/>
            <person name="Gilbert L.B."/>
            <person name="Handa Y."/>
            <person name="Herr J.R."/>
            <person name="Hijri M."/>
            <person name="Koul R."/>
            <person name="Kawaguchi M."/>
            <person name="Krajinski F."/>
            <person name="Lammers P.J."/>
            <person name="Masclaux F.G."/>
            <person name="Murat C."/>
            <person name="Morin E."/>
            <person name="Ndikumana S."/>
            <person name="Pagni M."/>
            <person name="Petitpierre D."/>
            <person name="Requena N."/>
            <person name="Rosikiewicz P."/>
            <person name="Riley R."/>
            <person name="Saito K."/>
            <person name="San Clemente H."/>
            <person name="Shapiro H."/>
            <person name="van Tuinen D."/>
            <person name="Becard G."/>
            <person name="Bonfante P."/>
            <person name="Paszkowski U."/>
            <person name="Shachar-Hill Y.Y."/>
            <person name="Tuskan G.A."/>
            <person name="Young P.W."/>
            <person name="Sanders I.R."/>
            <person name="Henrissat B."/>
            <person name="Rensing S.A."/>
            <person name="Grigoriev I.V."/>
            <person name="Corradi N."/>
            <person name="Roux C."/>
            <person name="Martin F."/>
        </authorList>
    </citation>
    <scope>NUCLEOTIDE SEQUENCE [LARGE SCALE GENOMIC DNA]</scope>
    <source>
        <strain evidence="1 2">DAOM 197198</strain>
    </source>
</reference>
<proteinExistence type="predicted"/>
<dbReference type="AlphaFoldDB" id="A0A2P4NPY7"/>
<protein>
    <submittedName>
        <fullName evidence="1">Uncharacterized protein</fullName>
    </submittedName>
</protein>
<comment type="caution">
    <text evidence="1">The sequence shown here is derived from an EMBL/GenBank/DDBJ whole genome shotgun (WGS) entry which is preliminary data.</text>
</comment>
<accession>A0A2P4NPY7</accession>
<evidence type="ECO:0000313" key="1">
    <source>
        <dbReference type="EMBL" id="POG55202.1"/>
    </source>
</evidence>
<dbReference type="EMBL" id="AUPC02000755">
    <property type="protein sequence ID" value="POG55202.1"/>
    <property type="molecule type" value="Genomic_DNA"/>
</dbReference>
<organism evidence="1 2">
    <name type="scientific">Rhizophagus irregularis (strain DAOM 181602 / DAOM 197198 / MUCL 43194)</name>
    <name type="common">Arbuscular mycorrhizal fungus</name>
    <name type="synonym">Glomus intraradices</name>
    <dbReference type="NCBI Taxonomy" id="747089"/>
    <lineage>
        <taxon>Eukaryota</taxon>
        <taxon>Fungi</taxon>
        <taxon>Fungi incertae sedis</taxon>
        <taxon>Mucoromycota</taxon>
        <taxon>Glomeromycotina</taxon>
        <taxon>Glomeromycetes</taxon>
        <taxon>Glomerales</taxon>
        <taxon>Glomeraceae</taxon>
        <taxon>Rhizophagus</taxon>
    </lineage>
</organism>
<sequence length="52" mass="6266">MRFNCRQNFKLMFQFFKWLIFWPVNGVLVPPGLVLNEKYIINSTLSINVFKI</sequence>
<reference evidence="1 2" key="2">
    <citation type="journal article" date="2018" name="New Phytol.">
        <title>High intraspecific genome diversity in the model arbuscular mycorrhizal symbiont Rhizophagus irregularis.</title>
        <authorList>
            <person name="Chen E.C.H."/>
            <person name="Morin E."/>
            <person name="Beaudet D."/>
            <person name="Noel J."/>
            <person name="Yildirir G."/>
            <person name="Ndikumana S."/>
            <person name="Charron P."/>
            <person name="St-Onge C."/>
            <person name="Giorgi J."/>
            <person name="Kruger M."/>
            <person name="Marton T."/>
            <person name="Ropars J."/>
            <person name="Grigoriev I.V."/>
            <person name="Hainaut M."/>
            <person name="Henrissat B."/>
            <person name="Roux C."/>
            <person name="Martin F."/>
            <person name="Corradi N."/>
        </authorList>
    </citation>
    <scope>NUCLEOTIDE SEQUENCE [LARGE SCALE GENOMIC DNA]</scope>
    <source>
        <strain evidence="1 2">DAOM 197198</strain>
    </source>
</reference>
<gene>
    <name evidence="1" type="ORF">GLOIN_2v1739675</name>
</gene>
<dbReference type="Proteomes" id="UP000018888">
    <property type="component" value="Unassembled WGS sequence"/>
</dbReference>
<name>A0A2P4NPY7_RHIID</name>
<keyword evidence="2" id="KW-1185">Reference proteome</keyword>